<dbReference type="STRING" id="156994.SAMN04488028_104279"/>
<evidence type="ECO:0000313" key="5">
    <source>
        <dbReference type="EMBL" id="SHK35420.1"/>
    </source>
</evidence>
<dbReference type="RefSeq" id="WP_073122875.1">
    <property type="nucleotide sequence ID" value="NZ_FRAA01000004.1"/>
</dbReference>
<feature type="domain" description="Carbohydrate kinase PfkB" evidence="4">
    <location>
        <begin position="4"/>
        <end position="313"/>
    </location>
</feature>
<evidence type="ECO:0000256" key="2">
    <source>
        <dbReference type="ARBA" id="ARBA00022679"/>
    </source>
</evidence>
<evidence type="ECO:0000313" key="6">
    <source>
        <dbReference type="Proteomes" id="UP000184474"/>
    </source>
</evidence>
<evidence type="ECO:0000259" key="4">
    <source>
        <dbReference type="Pfam" id="PF00294"/>
    </source>
</evidence>
<gene>
    <name evidence="5" type="ORF">SAMN04488028_104279</name>
</gene>
<dbReference type="InterPro" id="IPR029056">
    <property type="entry name" value="Ribokinase-like"/>
</dbReference>
<keyword evidence="6" id="KW-1185">Reference proteome</keyword>
<dbReference type="SUPFAM" id="SSF53613">
    <property type="entry name" value="Ribokinase-like"/>
    <property type="match status" value="1"/>
</dbReference>
<name>A0A1M6RSM1_REIAG</name>
<keyword evidence="2" id="KW-0808">Transferase</keyword>
<dbReference type="PANTHER" id="PTHR43320">
    <property type="entry name" value="SUGAR KINASE"/>
    <property type="match status" value="1"/>
</dbReference>
<dbReference type="Proteomes" id="UP000184474">
    <property type="component" value="Unassembled WGS sequence"/>
</dbReference>
<dbReference type="Gene3D" id="3.40.1190.20">
    <property type="match status" value="1"/>
</dbReference>
<dbReference type="AlphaFoldDB" id="A0A1M6RSM1"/>
<dbReference type="InterPro" id="IPR011611">
    <property type="entry name" value="PfkB_dom"/>
</dbReference>
<accession>A0A1M6RSM1</accession>
<keyword evidence="3 5" id="KW-0418">Kinase</keyword>
<protein>
    <submittedName>
        <fullName evidence="5">2-dehydro-3-deoxygluconokinase</fullName>
    </submittedName>
</protein>
<proteinExistence type="inferred from homology"/>
<dbReference type="PANTHER" id="PTHR43320:SF2">
    <property type="entry name" value="2-DEHYDRO-3-DEOXYGLUCONOKINASE_2-DEHYDRO-3-DEOXYGALACTONOKINASE"/>
    <property type="match status" value="1"/>
</dbReference>
<sequence>MSKKRVITFGELLMRLDVPNQARFEQANAFKASYGGTEANVAVNLTKMGMPSKFVTVLPDNDLGRAARGHMQKSGVDVSDVLMQGRRLGLYFHETGTMLRSSNVIYDREQSAFAEAKPGDFDWKEILKGYDWLHWSGVTPAVSEQAYNLLLEAIKEARALGMTISVDLNIRKKLWNWGRKPNEVLPELIEECDILLGNEEHIKELFGIEECPYDLRSSTAHLGEVLTSRFTNLKNVVVTWRRTISASHNKISAAIFDEHNVYEGRVIDIPDILDRVGSGDALTSGIIYGLIQFEHDLYKTIDYAIACSAMKHTIPGDLNLATSQEIMAIVDGDNQGVKR</sequence>
<reference evidence="6" key="1">
    <citation type="submission" date="2016-11" db="EMBL/GenBank/DDBJ databases">
        <authorList>
            <person name="Varghese N."/>
            <person name="Submissions S."/>
        </authorList>
    </citation>
    <scope>NUCLEOTIDE SEQUENCE [LARGE SCALE GENOMIC DNA]</scope>
    <source>
        <strain evidence="6">DSM 26134</strain>
    </source>
</reference>
<dbReference type="CDD" id="cd01166">
    <property type="entry name" value="KdgK"/>
    <property type="match status" value="1"/>
</dbReference>
<evidence type="ECO:0000256" key="3">
    <source>
        <dbReference type="ARBA" id="ARBA00022777"/>
    </source>
</evidence>
<evidence type="ECO:0000256" key="1">
    <source>
        <dbReference type="ARBA" id="ARBA00010688"/>
    </source>
</evidence>
<comment type="similarity">
    <text evidence="1">Belongs to the carbohydrate kinase PfkB family.</text>
</comment>
<organism evidence="5 6">
    <name type="scientific">Reichenbachiella agariperforans</name>
    <dbReference type="NCBI Taxonomy" id="156994"/>
    <lineage>
        <taxon>Bacteria</taxon>
        <taxon>Pseudomonadati</taxon>
        <taxon>Bacteroidota</taxon>
        <taxon>Cytophagia</taxon>
        <taxon>Cytophagales</taxon>
        <taxon>Reichenbachiellaceae</taxon>
        <taxon>Reichenbachiella</taxon>
    </lineage>
</organism>
<dbReference type="InterPro" id="IPR052700">
    <property type="entry name" value="Carb_kinase_PfkB-like"/>
</dbReference>
<dbReference type="Pfam" id="PF00294">
    <property type="entry name" value="PfkB"/>
    <property type="match status" value="1"/>
</dbReference>
<dbReference type="EMBL" id="FRAA01000004">
    <property type="protein sequence ID" value="SHK35420.1"/>
    <property type="molecule type" value="Genomic_DNA"/>
</dbReference>
<dbReference type="GO" id="GO:0016301">
    <property type="term" value="F:kinase activity"/>
    <property type="evidence" value="ECO:0007669"/>
    <property type="project" value="UniProtKB-KW"/>
</dbReference>